<protein>
    <submittedName>
        <fullName evidence="1">Lytic transglycosylase</fullName>
    </submittedName>
</protein>
<dbReference type="InterPro" id="IPR043426">
    <property type="entry name" value="MltB-like"/>
</dbReference>
<dbReference type="PANTHER" id="PTHR30163:SF8">
    <property type="entry name" value="LYTIC MUREIN TRANSGLYCOSYLASE"/>
    <property type="match status" value="1"/>
</dbReference>
<dbReference type="InterPro" id="IPR031304">
    <property type="entry name" value="SLT_2"/>
</dbReference>
<proteinExistence type="predicted"/>
<dbReference type="Gene3D" id="1.10.8.350">
    <property type="entry name" value="Bacterial muramidase"/>
    <property type="match status" value="1"/>
</dbReference>
<dbReference type="NCBIfam" id="TIGR02283">
    <property type="entry name" value="MltB_2"/>
    <property type="match status" value="1"/>
</dbReference>
<dbReference type="EMBL" id="CP011770">
    <property type="protein sequence ID" value="AKM11682.1"/>
    <property type="molecule type" value="Genomic_DNA"/>
</dbReference>
<dbReference type="PATRIC" id="fig|1348774.3.peg.1839"/>
<dbReference type="Proteomes" id="UP000035287">
    <property type="component" value="Chromosome"/>
</dbReference>
<dbReference type="PANTHER" id="PTHR30163">
    <property type="entry name" value="MEMBRANE-BOUND LYTIC MUREIN TRANSGLYCOSYLASE B"/>
    <property type="match status" value="1"/>
</dbReference>
<gene>
    <name evidence="1" type="ORF">AB433_08770</name>
</gene>
<organism evidence="1 2">
    <name type="scientific">Croceicoccus naphthovorans</name>
    <dbReference type="NCBI Taxonomy" id="1348774"/>
    <lineage>
        <taxon>Bacteria</taxon>
        <taxon>Pseudomonadati</taxon>
        <taxon>Pseudomonadota</taxon>
        <taxon>Alphaproteobacteria</taxon>
        <taxon>Sphingomonadales</taxon>
        <taxon>Erythrobacteraceae</taxon>
        <taxon>Croceicoccus</taxon>
    </lineage>
</organism>
<keyword evidence="2" id="KW-1185">Reference proteome</keyword>
<accession>A0A0G3XKE8</accession>
<evidence type="ECO:0000313" key="1">
    <source>
        <dbReference type="EMBL" id="AKM11682.1"/>
    </source>
</evidence>
<name>A0A0G3XKE8_9SPHN</name>
<reference evidence="1 2" key="1">
    <citation type="submission" date="2015-06" db="EMBL/GenBank/DDBJ databases">
        <authorList>
            <person name="Zeng Y."/>
            <person name="Huang Y."/>
        </authorList>
    </citation>
    <scope>NUCLEOTIDE SEQUENCE [LARGE SCALE GENOMIC DNA]</scope>
    <source>
        <strain evidence="1 2">PQ-2</strain>
    </source>
</reference>
<dbReference type="RefSeq" id="WP_047823692.1">
    <property type="nucleotide sequence ID" value="NZ_CP011770.1"/>
</dbReference>
<dbReference type="GO" id="GO:0008933">
    <property type="term" value="F:peptidoglycan lytic transglycosylase activity"/>
    <property type="evidence" value="ECO:0007669"/>
    <property type="project" value="TreeGrafter"/>
</dbReference>
<dbReference type="InterPro" id="IPR011970">
    <property type="entry name" value="MltB_2"/>
</dbReference>
<sequence>MKFRSRFRPFLQYLAVLAAPIAVASPAAAQVYTQAGFETYLQQVAAKARAEGVSERAISAGLSGLTINQRVVELDRPQAYDPNSIPPPFAPYRRDHVDAARISGGQRTYAANASIIPRVEARYGVPGEILVAIWGHETNYGSFMGGFDTIRSLATLAYEGRRRDLFEGELIAALKMIDRGVARSQLTGSWAGAIGNPQFLPSVWLRVAQDGDGNGTRDIWNSRADTLHSIAAYFRDAGWRPGEPWGVPAYVPSGFNRDAVKTDLVSPRCPRVFARHSQWRTIREWKALGIRPQKIVSDDVMAILFEPDGPGQTAYLLTGNYRVILDYNCSNYYALSVGILADEIRR</sequence>
<dbReference type="STRING" id="1348774.AB433_08770"/>
<dbReference type="SUPFAM" id="SSF53955">
    <property type="entry name" value="Lysozyme-like"/>
    <property type="match status" value="1"/>
</dbReference>
<dbReference type="AlphaFoldDB" id="A0A0G3XKE8"/>
<evidence type="ECO:0000313" key="2">
    <source>
        <dbReference type="Proteomes" id="UP000035287"/>
    </source>
</evidence>
<dbReference type="Gene3D" id="1.10.530.10">
    <property type="match status" value="1"/>
</dbReference>
<dbReference type="KEGG" id="cna:AB433_08770"/>
<dbReference type="Pfam" id="PF13406">
    <property type="entry name" value="SLT_2"/>
    <property type="match status" value="1"/>
</dbReference>
<dbReference type="GO" id="GO:0009253">
    <property type="term" value="P:peptidoglycan catabolic process"/>
    <property type="evidence" value="ECO:0007669"/>
    <property type="project" value="TreeGrafter"/>
</dbReference>
<dbReference type="InterPro" id="IPR023346">
    <property type="entry name" value="Lysozyme-like_dom_sf"/>
</dbReference>
<dbReference type="OrthoDB" id="9808544at2"/>